<feature type="transmembrane region" description="Helical" evidence="8">
    <location>
        <begin position="64"/>
        <end position="88"/>
    </location>
</feature>
<feature type="transmembrane region" description="Helical" evidence="8">
    <location>
        <begin position="219"/>
        <end position="237"/>
    </location>
</feature>
<evidence type="ECO:0000313" key="9">
    <source>
        <dbReference type="EMBL" id="ABG51313.1"/>
    </source>
</evidence>
<sequence length="248" mass="27383">MTNLWLALASMVGWFVSNLAGGGSSFLLMPIVGLFLGTIAIPPVITTGGILGNAERVFAYWQKINWTVILWELPGAIFGGCLGAFIFTQIPVRWLSFLVGLFLLISGINLIIKNQEKSFTVRAWYFLPAGFIYSFLSGIIGSMGPLLAPFYLNYGLEKEELLGTQAVNRMVVHIFKAITYAIFGNLTLPYLGYGILIGVAAYPGNRLGHLVLEKISPQLFRQLVTAFVIFSGLFLLWEQRSLLMFTGL</sequence>
<dbReference type="AlphaFoldDB" id="Q113L1"/>
<feature type="transmembrane region" description="Helical" evidence="8">
    <location>
        <begin position="177"/>
        <end position="199"/>
    </location>
</feature>
<evidence type="ECO:0000256" key="4">
    <source>
        <dbReference type="ARBA" id="ARBA00022475"/>
    </source>
</evidence>
<gene>
    <name evidence="9" type="ordered locus">Tery_2072</name>
</gene>
<comment type="subcellular location">
    <subcellularLocation>
        <location evidence="1 8">Cell membrane</location>
        <topology evidence="1 8">Multi-pass membrane protein</topology>
    </subcellularLocation>
</comment>
<evidence type="ECO:0000256" key="8">
    <source>
        <dbReference type="RuleBase" id="RU363041"/>
    </source>
</evidence>
<keyword evidence="7 8" id="KW-0472">Membrane</keyword>
<dbReference type="OrthoDB" id="8421744at2"/>
<dbReference type="eggNOG" id="COG0730">
    <property type="taxonomic scope" value="Bacteria"/>
</dbReference>
<evidence type="ECO:0000256" key="2">
    <source>
        <dbReference type="ARBA" id="ARBA00009142"/>
    </source>
</evidence>
<evidence type="ECO:0000256" key="1">
    <source>
        <dbReference type="ARBA" id="ARBA00004651"/>
    </source>
</evidence>
<dbReference type="STRING" id="203124.Tery_2072"/>
<keyword evidence="3" id="KW-0813">Transport</keyword>
<comment type="similarity">
    <text evidence="2 8">Belongs to the 4-toluene sulfonate uptake permease (TSUP) (TC 2.A.102) family.</text>
</comment>
<dbReference type="InterPro" id="IPR052017">
    <property type="entry name" value="TSUP"/>
</dbReference>
<dbReference type="HOGENOM" id="CLU_054750_4_0_3"/>
<dbReference type="Pfam" id="PF01925">
    <property type="entry name" value="TauE"/>
    <property type="match status" value="1"/>
</dbReference>
<organism evidence="9">
    <name type="scientific">Trichodesmium erythraeum (strain IMS101)</name>
    <dbReference type="NCBI Taxonomy" id="203124"/>
    <lineage>
        <taxon>Bacteria</taxon>
        <taxon>Bacillati</taxon>
        <taxon>Cyanobacteriota</taxon>
        <taxon>Cyanophyceae</taxon>
        <taxon>Oscillatoriophycideae</taxon>
        <taxon>Oscillatoriales</taxon>
        <taxon>Microcoleaceae</taxon>
        <taxon>Trichodesmium</taxon>
    </lineage>
</organism>
<dbReference type="InterPro" id="IPR002781">
    <property type="entry name" value="TM_pro_TauE-like"/>
</dbReference>
<evidence type="ECO:0000256" key="5">
    <source>
        <dbReference type="ARBA" id="ARBA00022692"/>
    </source>
</evidence>
<feature type="transmembrane region" description="Helical" evidence="8">
    <location>
        <begin position="32"/>
        <end position="52"/>
    </location>
</feature>
<keyword evidence="5 8" id="KW-0812">Transmembrane</keyword>
<name>Q113L1_TRIEI</name>
<dbReference type="EMBL" id="CP000393">
    <property type="protein sequence ID" value="ABG51313.1"/>
    <property type="molecule type" value="Genomic_DNA"/>
</dbReference>
<dbReference type="KEGG" id="ter:Tery_2072"/>
<dbReference type="GO" id="GO:0005886">
    <property type="term" value="C:plasma membrane"/>
    <property type="evidence" value="ECO:0007669"/>
    <property type="project" value="UniProtKB-SubCell"/>
</dbReference>
<feature type="transmembrane region" description="Helical" evidence="8">
    <location>
        <begin position="124"/>
        <end position="152"/>
    </location>
</feature>
<evidence type="ECO:0000256" key="6">
    <source>
        <dbReference type="ARBA" id="ARBA00022989"/>
    </source>
</evidence>
<feature type="transmembrane region" description="Helical" evidence="8">
    <location>
        <begin position="94"/>
        <end position="112"/>
    </location>
</feature>
<protein>
    <recommendedName>
        <fullName evidence="8">Probable membrane transporter protein</fullName>
    </recommendedName>
</protein>
<reference evidence="9" key="1">
    <citation type="submission" date="2006-06" db="EMBL/GenBank/DDBJ databases">
        <title>Complete sequence of Trichodesmium erythraeum IMS101.</title>
        <authorList>
            <consortium name="US DOE Joint Genome Institute"/>
            <person name="Copeland A."/>
            <person name="Lucas S."/>
            <person name="Lapidus A."/>
            <person name="Barry K."/>
            <person name="Detter J.C."/>
            <person name="Glavina del Rio T."/>
            <person name="Hammon N."/>
            <person name="Israni S."/>
            <person name="Dalin E."/>
            <person name="Tice H."/>
            <person name="Pitluck S."/>
            <person name="Kiss H."/>
            <person name="Munk A.C."/>
            <person name="Brettin T."/>
            <person name="Bruce D."/>
            <person name="Han C."/>
            <person name="Tapia R."/>
            <person name="Gilna P."/>
            <person name="Schmutz J."/>
            <person name="Larimer F."/>
            <person name="Land M."/>
            <person name="Hauser L."/>
            <person name="Kyrpides N."/>
            <person name="Kim E."/>
            <person name="Richardson P."/>
        </authorList>
    </citation>
    <scope>NUCLEOTIDE SEQUENCE [LARGE SCALE GENOMIC DNA]</scope>
    <source>
        <strain evidence="9">IMS101</strain>
    </source>
</reference>
<keyword evidence="4 8" id="KW-1003">Cell membrane</keyword>
<evidence type="ECO:0000256" key="3">
    <source>
        <dbReference type="ARBA" id="ARBA00022448"/>
    </source>
</evidence>
<dbReference type="PANTHER" id="PTHR30269:SF37">
    <property type="entry name" value="MEMBRANE TRANSPORTER PROTEIN"/>
    <property type="match status" value="1"/>
</dbReference>
<dbReference type="RefSeq" id="WP_011611684.1">
    <property type="nucleotide sequence ID" value="NC_008312.1"/>
</dbReference>
<proteinExistence type="inferred from homology"/>
<keyword evidence="6 8" id="KW-1133">Transmembrane helix</keyword>
<evidence type="ECO:0000256" key="7">
    <source>
        <dbReference type="ARBA" id="ARBA00023136"/>
    </source>
</evidence>
<accession>Q113L1</accession>
<dbReference type="PANTHER" id="PTHR30269">
    <property type="entry name" value="TRANSMEMBRANE PROTEIN YFCA"/>
    <property type="match status" value="1"/>
</dbReference>